<gene>
    <name evidence="2" type="ORF">C8D74_11410</name>
</gene>
<dbReference type="Proteomes" id="UP000294817">
    <property type="component" value="Unassembled WGS sequence"/>
</dbReference>
<dbReference type="InterPro" id="IPR050834">
    <property type="entry name" value="Glycosyltransf_2"/>
</dbReference>
<dbReference type="InterPro" id="IPR029044">
    <property type="entry name" value="Nucleotide-diphossugar_trans"/>
</dbReference>
<accession>A0A4R8EJW7</accession>
<dbReference type="Pfam" id="PF00535">
    <property type="entry name" value="Glycos_transf_2"/>
    <property type="match status" value="1"/>
</dbReference>
<evidence type="ECO:0000313" key="2">
    <source>
        <dbReference type="EMBL" id="TDX12106.1"/>
    </source>
</evidence>
<feature type="domain" description="Glycosyltransferase 2-like" evidence="1">
    <location>
        <begin position="5"/>
        <end position="140"/>
    </location>
</feature>
<dbReference type="InterPro" id="IPR001173">
    <property type="entry name" value="Glyco_trans_2-like"/>
</dbReference>
<dbReference type="GO" id="GO:0016740">
    <property type="term" value="F:transferase activity"/>
    <property type="evidence" value="ECO:0007669"/>
    <property type="project" value="UniProtKB-KW"/>
</dbReference>
<reference evidence="2 3" key="1">
    <citation type="submission" date="2019-03" db="EMBL/GenBank/DDBJ databases">
        <title>Genomic Encyclopedia of Type Strains, Phase IV (KMG-IV): sequencing the most valuable type-strain genomes for metagenomic binning, comparative biology and taxonomic classification.</title>
        <authorList>
            <person name="Goeker M."/>
        </authorList>
    </citation>
    <scope>NUCLEOTIDE SEQUENCE [LARGE SCALE GENOMIC DNA]</scope>
    <source>
        <strain evidence="2 3">DSM 13575</strain>
    </source>
</reference>
<dbReference type="EMBL" id="SODZ01000014">
    <property type="protein sequence ID" value="TDX12106.1"/>
    <property type="molecule type" value="Genomic_DNA"/>
</dbReference>
<dbReference type="RefSeq" id="WP_103876966.1">
    <property type="nucleotide sequence ID" value="NZ_SODZ01000014.1"/>
</dbReference>
<dbReference type="SUPFAM" id="SSF53448">
    <property type="entry name" value="Nucleotide-diphospho-sugar transferases"/>
    <property type="match status" value="1"/>
</dbReference>
<keyword evidence="2" id="KW-0808">Transferase</keyword>
<dbReference type="AlphaFoldDB" id="A0A4R8EJW7"/>
<sequence>MVKISVIIPAYNVENYIEKTLKSLTLQTFKDFEVIIVNDGSTDNTENKINSILKNADFPWKLLKQQNQGASAARNKGLSEVKGEYVSFLDGDDYYNVFFLEKMYNKAKENDYDMVVCSYILISENEKIISKSLQLDDLLGKPLNGKDFLKIILQKEIQPTISSIIFKKKLLIDNNLIFTKKCTNGEDVEFSIKALFHSRLVISVPEPLVFYVKRKSSASQESTVRVFHFVGAMKRVLRYLEKNHAEDELLFLIKHKRIPQAYITSLAKISKSKNPENKKILLKVIKNPKVKETLLNYQPKSWKEKLKLKTLIYFPRLFYLVYNKRLNNLALLQKVWVEKMKDKLMIK</sequence>
<evidence type="ECO:0000259" key="1">
    <source>
        <dbReference type="Pfam" id="PF00535"/>
    </source>
</evidence>
<keyword evidence="3" id="KW-1185">Reference proteome</keyword>
<organism evidence="2 3">
    <name type="scientific">Petrotoga sibirica</name>
    <dbReference type="NCBI Taxonomy" id="156202"/>
    <lineage>
        <taxon>Bacteria</taxon>
        <taxon>Thermotogati</taxon>
        <taxon>Thermotogota</taxon>
        <taxon>Thermotogae</taxon>
        <taxon>Petrotogales</taxon>
        <taxon>Petrotogaceae</taxon>
        <taxon>Petrotoga</taxon>
    </lineage>
</organism>
<protein>
    <submittedName>
        <fullName evidence="2">Glycosyltransferase involved in cell wall biosynthesis</fullName>
    </submittedName>
</protein>
<dbReference type="PANTHER" id="PTHR43685">
    <property type="entry name" value="GLYCOSYLTRANSFERASE"/>
    <property type="match status" value="1"/>
</dbReference>
<dbReference type="PANTHER" id="PTHR43685:SF2">
    <property type="entry name" value="GLYCOSYLTRANSFERASE 2-LIKE DOMAIN-CONTAINING PROTEIN"/>
    <property type="match status" value="1"/>
</dbReference>
<proteinExistence type="predicted"/>
<evidence type="ECO:0000313" key="3">
    <source>
        <dbReference type="Proteomes" id="UP000294817"/>
    </source>
</evidence>
<dbReference type="Gene3D" id="3.90.550.10">
    <property type="entry name" value="Spore Coat Polysaccharide Biosynthesis Protein SpsA, Chain A"/>
    <property type="match status" value="1"/>
</dbReference>
<name>A0A4R8EJW7_9BACT</name>
<comment type="caution">
    <text evidence="2">The sequence shown here is derived from an EMBL/GenBank/DDBJ whole genome shotgun (WGS) entry which is preliminary data.</text>
</comment>
<dbReference type="CDD" id="cd00761">
    <property type="entry name" value="Glyco_tranf_GTA_type"/>
    <property type="match status" value="1"/>
</dbReference>